<dbReference type="InterPro" id="IPR011500">
    <property type="entry name" value="GPCR_3_9-Cys_dom"/>
</dbReference>
<dbReference type="GO" id="GO:0050909">
    <property type="term" value="P:sensory perception of taste"/>
    <property type="evidence" value="ECO:0007669"/>
    <property type="project" value="UniProtKB-ARBA"/>
</dbReference>
<evidence type="ECO:0000256" key="10">
    <source>
        <dbReference type="ARBA" id="ARBA00023224"/>
    </source>
</evidence>
<dbReference type="FunFam" id="2.10.50.30:FF:000004">
    <property type="entry name" value="Taste receptor type 1 member 3-like protein"/>
    <property type="match status" value="1"/>
</dbReference>
<dbReference type="GO" id="GO:0005886">
    <property type="term" value="C:plasma membrane"/>
    <property type="evidence" value="ECO:0007669"/>
    <property type="project" value="UniProtKB-SubCell"/>
</dbReference>
<evidence type="ECO:0000256" key="7">
    <source>
        <dbReference type="ARBA" id="ARBA00023136"/>
    </source>
</evidence>
<feature type="transmembrane region" description="Helical" evidence="12">
    <location>
        <begin position="710"/>
        <end position="734"/>
    </location>
</feature>
<feature type="transmembrane region" description="Helical" evidence="12">
    <location>
        <begin position="665"/>
        <end position="684"/>
    </location>
</feature>
<evidence type="ECO:0000256" key="11">
    <source>
        <dbReference type="ARBA" id="ARBA00038492"/>
    </source>
</evidence>
<evidence type="ECO:0000313" key="16">
    <source>
        <dbReference type="RefSeq" id="XP_042563467.1"/>
    </source>
</evidence>
<evidence type="ECO:0000256" key="2">
    <source>
        <dbReference type="ARBA" id="ARBA00022475"/>
    </source>
</evidence>
<sequence length="826" mass="93108">MQPALLRVLFTALFHHLIRGNPCEASEFNLDGDYLVGGLFPLHNLRKPFGEIRPVAVKCEMDSFSLPGYQMFQVMRFAVEEINNSTTLLPNVTLGYQLFDHCSDAHNFPAILQFFSHNSSIKAREDFKHHLPKVIGFTGPFSSTESITLAPLFMMDLIPMVNYGAGSSILSNKPKYPSFVRTIPSNKGQIELIIHIIQHFGWNWVAFIGSKTAYSENGFQLFFDLIQNTGICLAYQELLADTSQLNAVKVFQNIDMLNIKVIVLFIEQLSAEDIIASAIRLNFHNKVWIASDAWAMNQVLPKLQDIQTIGTVIGVTPTVVTLPGFNEFIYQSRHRSDSVHTAEGYCNQVCDNCSSVSPEDVINENPTYSFPIYSAVYTMAMALHNALQCNNSGCDKSRTVYPYMLLQEIKSLHFLLNQRNMSYDENLDPSVHFSIMFWDMNYTPAMIKKIGTYHSHLYTNFTIDDKQIDWNGGGSVPFSNCSVECKPGYVREQDGLQKCCFVCVKCPSDQYSNHTADLYSCFACDEDEWSEPGSTSCQKRSVEYLHFSEVLPILLLLSASSLMVLSLAVAVLFAIHRSTPVVRSAGGSMCFLMLGCLAASAISVFFYVGEPSALSCAFQNWTFVLFYTVCLSCLSVRSFQIICVFKMAAYLPKAHALWVKYSGQWLVVAGVSLLQLLLCGIWMATDRAIPERNTTSFKDRVLLICSIRYLIAPMFCAFFMFILSGLCFCFSYMGTDLPKNYNEARAITFSMLLFCLSWAIYITASMVSHSKYVLVIQAVVELSCLYGIMFSYFIPKSFIIVFQPLKNTQEYFQAAIQSYTQTISRM</sequence>
<dbReference type="Proteomes" id="UP000515152">
    <property type="component" value="Chromosome 4"/>
</dbReference>
<keyword evidence="3 12" id="KW-0812">Transmembrane</keyword>
<gene>
    <name evidence="16" type="primary">LOC105912007</name>
</gene>
<keyword evidence="8" id="KW-0675">Receptor</keyword>
<dbReference type="InterPro" id="IPR017979">
    <property type="entry name" value="GPCR_3_CS"/>
</dbReference>
<dbReference type="Pfam" id="PF07562">
    <property type="entry name" value="NCD3G"/>
    <property type="match status" value="1"/>
</dbReference>
<dbReference type="Pfam" id="PF01094">
    <property type="entry name" value="ANF_receptor"/>
    <property type="match status" value="1"/>
</dbReference>
<evidence type="ECO:0000256" key="4">
    <source>
        <dbReference type="ARBA" id="ARBA00022729"/>
    </source>
</evidence>
<evidence type="ECO:0000256" key="1">
    <source>
        <dbReference type="ARBA" id="ARBA00004651"/>
    </source>
</evidence>
<keyword evidence="2" id="KW-1003">Cell membrane</keyword>
<comment type="similarity">
    <text evidence="11">Belongs to the G-protein coupled receptor 3 family. TAS1R subfamily.</text>
</comment>
<dbReference type="PROSITE" id="PS50259">
    <property type="entry name" value="G_PROTEIN_RECEP_F3_4"/>
    <property type="match status" value="1"/>
</dbReference>
<evidence type="ECO:0000256" key="5">
    <source>
        <dbReference type="ARBA" id="ARBA00022989"/>
    </source>
</evidence>
<dbReference type="InterPro" id="IPR000068">
    <property type="entry name" value="GPCR_3_Ca_sens_rcpt-rel"/>
</dbReference>
<dbReference type="OrthoDB" id="5984008at2759"/>
<reference evidence="16" key="1">
    <citation type="submission" date="2025-08" db="UniProtKB">
        <authorList>
            <consortium name="RefSeq"/>
        </authorList>
    </citation>
    <scope>IDENTIFICATION</scope>
</reference>
<accession>A0A8M1KHW0</accession>
<dbReference type="InterPro" id="IPR017978">
    <property type="entry name" value="GPCR_3_C"/>
</dbReference>
<keyword evidence="7 12" id="KW-0472">Membrane</keyword>
<keyword evidence="5 12" id="KW-1133">Transmembrane helix</keyword>
<keyword evidence="6" id="KW-0297">G-protein coupled receptor</keyword>
<feature type="chain" id="PRO_5035446190" evidence="13">
    <location>
        <begin position="21"/>
        <end position="826"/>
    </location>
</feature>
<feature type="transmembrane region" description="Helical" evidence="12">
    <location>
        <begin position="746"/>
        <end position="766"/>
    </location>
</feature>
<evidence type="ECO:0000259" key="14">
    <source>
        <dbReference type="PROSITE" id="PS50259"/>
    </source>
</evidence>
<evidence type="ECO:0000256" key="6">
    <source>
        <dbReference type="ARBA" id="ARBA00023040"/>
    </source>
</evidence>
<dbReference type="AlphaFoldDB" id="A0A8M1KHW0"/>
<feature type="transmembrane region" description="Helical" evidence="12">
    <location>
        <begin position="772"/>
        <end position="794"/>
    </location>
</feature>
<name>A0A8M1KHW0_CLUHA</name>
<evidence type="ECO:0000313" key="15">
    <source>
        <dbReference type="Proteomes" id="UP000515152"/>
    </source>
</evidence>
<evidence type="ECO:0000256" key="12">
    <source>
        <dbReference type="SAM" id="Phobius"/>
    </source>
</evidence>
<evidence type="ECO:0000256" key="3">
    <source>
        <dbReference type="ARBA" id="ARBA00022692"/>
    </source>
</evidence>
<keyword evidence="10" id="KW-0807">Transducer</keyword>
<proteinExistence type="inferred from homology"/>
<evidence type="ECO:0000256" key="9">
    <source>
        <dbReference type="ARBA" id="ARBA00023180"/>
    </source>
</evidence>
<keyword evidence="15" id="KW-1185">Reference proteome</keyword>
<dbReference type="RefSeq" id="XP_042563467.1">
    <property type="nucleotide sequence ID" value="XM_042707533.1"/>
</dbReference>
<dbReference type="GeneID" id="105912007"/>
<dbReference type="GO" id="GO:0004930">
    <property type="term" value="F:G protein-coupled receptor activity"/>
    <property type="evidence" value="ECO:0007669"/>
    <property type="project" value="UniProtKB-KW"/>
</dbReference>
<dbReference type="KEGG" id="char:105912007"/>
<keyword evidence="4 13" id="KW-0732">Signal</keyword>
<dbReference type="PANTHER" id="PTHR24061">
    <property type="entry name" value="CALCIUM-SENSING RECEPTOR-RELATED"/>
    <property type="match status" value="1"/>
</dbReference>
<protein>
    <submittedName>
        <fullName evidence="16">Taste receptor type 1 member 2-like</fullName>
    </submittedName>
</protein>
<comment type="subcellular location">
    <subcellularLocation>
        <location evidence="1">Cell membrane</location>
        <topology evidence="1">Multi-pass membrane protein</topology>
    </subcellularLocation>
</comment>
<dbReference type="PROSITE" id="PS00980">
    <property type="entry name" value="G_PROTEIN_RECEP_F3_2"/>
    <property type="match status" value="1"/>
</dbReference>
<dbReference type="FunFam" id="3.40.50.2300:FF:000016">
    <property type="entry name" value="Taste 1 receptor member 2"/>
    <property type="match status" value="1"/>
</dbReference>
<feature type="domain" description="G-protein coupled receptors family 3 profile" evidence="14">
    <location>
        <begin position="551"/>
        <end position="816"/>
    </location>
</feature>
<keyword evidence="9" id="KW-0325">Glycoprotein</keyword>
<dbReference type="Pfam" id="PF00003">
    <property type="entry name" value="7tm_3"/>
    <property type="match status" value="1"/>
</dbReference>
<feature type="transmembrane region" description="Helical" evidence="12">
    <location>
        <begin position="550"/>
        <end position="575"/>
    </location>
</feature>
<feature type="transmembrane region" description="Helical" evidence="12">
    <location>
        <begin position="587"/>
        <end position="609"/>
    </location>
</feature>
<dbReference type="PANTHER" id="PTHR24061:SF441">
    <property type="entry name" value="TASTE RECEPTOR TYPE 1 MEMBER 2B-RELATED"/>
    <property type="match status" value="1"/>
</dbReference>
<feature type="signal peptide" evidence="13">
    <location>
        <begin position="1"/>
        <end position="20"/>
    </location>
</feature>
<feature type="transmembrane region" description="Helical" evidence="12">
    <location>
        <begin position="621"/>
        <end position="645"/>
    </location>
</feature>
<dbReference type="InterPro" id="IPR001828">
    <property type="entry name" value="ANF_lig-bd_rcpt"/>
</dbReference>
<evidence type="ECO:0000256" key="13">
    <source>
        <dbReference type="SAM" id="SignalP"/>
    </source>
</evidence>
<organism evidence="15 16">
    <name type="scientific">Clupea harengus</name>
    <name type="common">Atlantic herring</name>
    <dbReference type="NCBI Taxonomy" id="7950"/>
    <lineage>
        <taxon>Eukaryota</taxon>
        <taxon>Metazoa</taxon>
        <taxon>Chordata</taxon>
        <taxon>Craniata</taxon>
        <taxon>Vertebrata</taxon>
        <taxon>Euteleostomi</taxon>
        <taxon>Actinopterygii</taxon>
        <taxon>Neopterygii</taxon>
        <taxon>Teleostei</taxon>
        <taxon>Clupei</taxon>
        <taxon>Clupeiformes</taxon>
        <taxon>Clupeoidei</taxon>
        <taxon>Clupeidae</taxon>
        <taxon>Clupea</taxon>
    </lineage>
</organism>
<evidence type="ECO:0000256" key="8">
    <source>
        <dbReference type="ARBA" id="ARBA00023170"/>
    </source>
</evidence>